<keyword evidence="4 7" id="KW-1133">Transmembrane helix</keyword>
<feature type="region of interest" description="Disordered" evidence="6">
    <location>
        <begin position="430"/>
        <end position="459"/>
    </location>
</feature>
<dbReference type="PANTHER" id="PTHR37937">
    <property type="entry name" value="CONJUGATIVE TRANSFER: DNA TRANSPORT"/>
    <property type="match status" value="1"/>
</dbReference>
<evidence type="ECO:0000256" key="7">
    <source>
        <dbReference type="SAM" id="Phobius"/>
    </source>
</evidence>
<dbReference type="EMBL" id="LFJJ01000055">
    <property type="protein sequence ID" value="KND60581.1"/>
    <property type="molecule type" value="Genomic_DNA"/>
</dbReference>
<dbReference type="CDD" id="cd01127">
    <property type="entry name" value="TrwB_TraG_TraD_VirD4"/>
    <property type="match status" value="1"/>
</dbReference>
<evidence type="ECO:0000256" key="1">
    <source>
        <dbReference type="ARBA" id="ARBA00004651"/>
    </source>
</evidence>
<reference evidence="10" key="1">
    <citation type="submission" date="2015-06" db="EMBL/GenBank/DDBJ databases">
        <title>Comparative genomics of Burkholderia leaf nodule symbionts.</title>
        <authorList>
            <person name="Carlier A."/>
            <person name="Eberl L."/>
            <person name="Pinto-Carbo M."/>
        </authorList>
    </citation>
    <scope>NUCLEOTIDE SEQUENCE [LARGE SCALE GENOMIC DNA]</scope>
    <source>
        <strain evidence="10">UZHbot4</strain>
    </source>
</reference>
<feature type="transmembrane region" description="Helical" evidence="7">
    <location>
        <begin position="9"/>
        <end position="26"/>
    </location>
</feature>
<evidence type="ECO:0000256" key="3">
    <source>
        <dbReference type="ARBA" id="ARBA00022692"/>
    </source>
</evidence>
<evidence type="ECO:0000259" key="8">
    <source>
        <dbReference type="Pfam" id="PF10412"/>
    </source>
</evidence>
<sequence>MNDIERRQLSAGIIIALPVMAWVAVANKTETLTPGHKIRALYQVALETPHKPYLIAALVGGLVLAILCVWLLASVGKIEFAGAPFRKFLRGTRIVSAEKLARETTEKKRQQVTLAKVPIPTSIDNLHMLIGGGTGAGKSTLFREVALGAAKRRDRMICLDPNGDMLAKFWKEGDVILNPYDQRTEGWSFFNEIRADYDFHRYALSIVPLGRTAEAEEWAGYGRLLLRETARKLAVMGQPSIRELFRWTTIAPPEELQEFLSGTLAESLFVGSSEATKALSSARFVLSDKLPEHVAMPQGAFSLRTWLENPKAGNLWITWREDMAPALRPLISAWIDALFVSILSMPEDPRRRIWAFIDELASLEKLATLEDALTKGRKYGLRVIAGLQSTSQLDDIYGRDKAQTLRSCFSSLAVLRISKSDPATADDFSKALGEHEVERESRNSGTRSSGTGKQTVHERERVVAPAELTSLPDLAGYIAFVGDRPIARFKTEYQGFKNRHPGFVERSAVAFGG</sequence>
<dbReference type="PATRIC" id="fig|242163.4.peg.5725"/>
<keyword evidence="3 7" id="KW-0812">Transmembrane</keyword>
<evidence type="ECO:0000256" key="6">
    <source>
        <dbReference type="SAM" id="MobiDB-lite"/>
    </source>
</evidence>
<comment type="subcellular location">
    <subcellularLocation>
        <location evidence="1">Cell membrane</location>
        <topology evidence="1">Multi-pass membrane protein</topology>
    </subcellularLocation>
</comment>
<proteinExistence type="predicted"/>
<dbReference type="SUPFAM" id="SSF52540">
    <property type="entry name" value="P-loop containing nucleoside triphosphate hydrolases"/>
    <property type="match status" value="1"/>
</dbReference>
<dbReference type="InterPro" id="IPR019476">
    <property type="entry name" value="T4SS_TraD_DNA-bd"/>
</dbReference>
<keyword evidence="2" id="KW-1003">Cell membrane</keyword>
<feature type="compositionally biased region" description="Low complexity" evidence="6">
    <location>
        <begin position="443"/>
        <end position="452"/>
    </location>
</feature>
<evidence type="ECO:0000313" key="9">
    <source>
        <dbReference type="EMBL" id="KND60581.1"/>
    </source>
</evidence>
<feature type="transmembrane region" description="Helical" evidence="7">
    <location>
        <begin position="53"/>
        <end position="73"/>
    </location>
</feature>
<dbReference type="AlphaFoldDB" id="A0A0L0ME73"/>
<dbReference type="Proteomes" id="UP000036959">
    <property type="component" value="Unassembled WGS sequence"/>
</dbReference>
<organism evidence="9 10">
    <name type="scientific">Candidatus Burkholderia verschuerenii</name>
    <dbReference type="NCBI Taxonomy" id="242163"/>
    <lineage>
        <taxon>Bacteria</taxon>
        <taxon>Pseudomonadati</taxon>
        <taxon>Pseudomonadota</taxon>
        <taxon>Betaproteobacteria</taxon>
        <taxon>Burkholderiales</taxon>
        <taxon>Burkholderiaceae</taxon>
        <taxon>Burkholderia</taxon>
    </lineage>
</organism>
<evidence type="ECO:0000256" key="2">
    <source>
        <dbReference type="ARBA" id="ARBA00022475"/>
    </source>
</evidence>
<gene>
    <name evidence="9" type="ORF">BVER_05659</name>
</gene>
<dbReference type="InterPro" id="IPR027417">
    <property type="entry name" value="P-loop_NTPase"/>
</dbReference>
<feature type="compositionally biased region" description="Basic and acidic residues" evidence="6">
    <location>
        <begin position="430"/>
        <end position="442"/>
    </location>
</feature>
<feature type="domain" description="Type IV secretion system coupling protein TraD DNA-binding" evidence="8">
    <location>
        <begin position="112"/>
        <end position="490"/>
    </location>
</feature>
<protein>
    <submittedName>
        <fullName evidence="9">IncW plasmid conjugative protein TrwB</fullName>
    </submittedName>
</protein>
<comment type="caution">
    <text evidence="9">The sequence shown here is derived from an EMBL/GenBank/DDBJ whole genome shotgun (WGS) entry which is preliminary data.</text>
</comment>
<dbReference type="PANTHER" id="PTHR37937:SF1">
    <property type="entry name" value="CONJUGATIVE TRANSFER: DNA TRANSPORT"/>
    <property type="match status" value="1"/>
</dbReference>
<dbReference type="InterPro" id="IPR051539">
    <property type="entry name" value="T4SS-coupling_protein"/>
</dbReference>
<dbReference type="OrthoDB" id="9803543at2"/>
<evidence type="ECO:0000313" key="10">
    <source>
        <dbReference type="Proteomes" id="UP000036959"/>
    </source>
</evidence>
<dbReference type="Gene3D" id="3.40.50.300">
    <property type="entry name" value="P-loop containing nucleotide triphosphate hydrolases"/>
    <property type="match status" value="2"/>
</dbReference>
<dbReference type="Pfam" id="PF10412">
    <property type="entry name" value="TrwB_AAD_bind"/>
    <property type="match status" value="1"/>
</dbReference>
<evidence type="ECO:0000256" key="5">
    <source>
        <dbReference type="ARBA" id="ARBA00023136"/>
    </source>
</evidence>
<evidence type="ECO:0000256" key="4">
    <source>
        <dbReference type="ARBA" id="ARBA00022989"/>
    </source>
</evidence>
<accession>A0A0L0ME73</accession>
<dbReference type="GO" id="GO:0005886">
    <property type="term" value="C:plasma membrane"/>
    <property type="evidence" value="ECO:0007669"/>
    <property type="project" value="UniProtKB-SubCell"/>
</dbReference>
<keyword evidence="5 7" id="KW-0472">Membrane</keyword>
<keyword evidence="10" id="KW-1185">Reference proteome</keyword>
<name>A0A0L0ME73_9BURK</name>
<dbReference type="RefSeq" id="WP_050453524.1">
    <property type="nucleotide sequence ID" value="NZ_LFJJ01000055.1"/>
</dbReference>